<keyword evidence="3" id="KW-1185">Reference proteome</keyword>
<feature type="compositionally biased region" description="Polar residues" evidence="1">
    <location>
        <begin position="313"/>
        <end position="325"/>
    </location>
</feature>
<feature type="compositionally biased region" description="Basic and acidic residues" evidence="1">
    <location>
        <begin position="238"/>
        <end position="251"/>
    </location>
</feature>
<dbReference type="GeneID" id="89925714"/>
<dbReference type="AlphaFoldDB" id="A0AAV9PCS2"/>
<comment type="caution">
    <text evidence="2">The sequence shown here is derived from an EMBL/GenBank/DDBJ whole genome shotgun (WGS) entry which is preliminary data.</text>
</comment>
<feature type="region of interest" description="Disordered" evidence="1">
    <location>
        <begin position="238"/>
        <end position="325"/>
    </location>
</feature>
<reference evidence="2 3" key="1">
    <citation type="submission" date="2023-08" db="EMBL/GenBank/DDBJ databases">
        <title>Black Yeasts Isolated from many extreme environments.</title>
        <authorList>
            <person name="Coleine C."/>
            <person name="Stajich J.E."/>
            <person name="Selbmann L."/>
        </authorList>
    </citation>
    <scope>NUCLEOTIDE SEQUENCE [LARGE SCALE GENOMIC DNA]</scope>
    <source>
        <strain evidence="2 3">CCFEE 5935</strain>
    </source>
</reference>
<gene>
    <name evidence="2" type="ORF">LTR77_004368</name>
</gene>
<organism evidence="2 3">
    <name type="scientific">Saxophila tyrrhenica</name>
    <dbReference type="NCBI Taxonomy" id="1690608"/>
    <lineage>
        <taxon>Eukaryota</taxon>
        <taxon>Fungi</taxon>
        <taxon>Dikarya</taxon>
        <taxon>Ascomycota</taxon>
        <taxon>Pezizomycotina</taxon>
        <taxon>Dothideomycetes</taxon>
        <taxon>Dothideomycetidae</taxon>
        <taxon>Mycosphaerellales</taxon>
        <taxon>Extremaceae</taxon>
        <taxon>Saxophila</taxon>
    </lineage>
</organism>
<accession>A0AAV9PCS2</accession>
<feature type="compositionally biased region" description="Basic residues" evidence="1">
    <location>
        <begin position="159"/>
        <end position="170"/>
    </location>
</feature>
<feature type="compositionally biased region" description="Basic and acidic residues" evidence="1">
    <location>
        <begin position="259"/>
        <end position="274"/>
    </location>
</feature>
<name>A0AAV9PCS2_9PEZI</name>
<dbReference type="Proteomes" id="UP001337655">
    <property type="component" value="Unassembled WGS sequence"/>
</dbReference>
<evidence type="ECO:0000256" key="1">
    <source>
        <dbReference type="SAM" id="MobiDB-lite"/>
    </source>
</evidence>
<evidence type="ECO:0000313" key="3">
    <source>
        <dbReference type="Proteomes" id="UP001337655"/>
    </source>
</evidence>
<proteinExistence type="predicted"/>
<feature type="region of interest" description="Disordered" evidence="1">
    <location>
        <begin position="154"/>
        <end position="217"/>
    </location>
</feature>
<protein>
    <submittedName>
        <fullName evidence="2">Uncharacterized protein</fullName>
    </submittedName>
</protein>
<dbReference type="RefSeq" id="XP_064660252.1">
    <property type="nucleotide sequence ID" value="XM_064801622.1"/>
</dbReference>
<sequence>MAPNGYYTAVCYPCTVKGKHECDLVRKYPEPCTSCARQNALRPTGMAKITCDRTRMTMEEYQRTLTADKQKSALAQQASAQMATYPVNHVQAQGPNSFVLPYNPAQAHMLNPMAGMFNINPVAGIFNFNPMAPVPYPMYSFLAGGGILQMPLMPPTKSRSAKKHHNRNRRVKETKQMEEAMFSRRAETRESSEGSEEESRKRKTAEREREKIREELAQITDTRDMLNSRSMELVEELRKKKEGHERERGWREGNASRLVDPRSHLPHFKTERDGNAAPNAPIGQGSIVRPVQEGPLMLAGPWPSAGGAPENRPSASATGLGSSNNMIERPNAEIFPNLPGLGIVVHQPNHQNFPTVPVLENRVAITNKPNCEGFPIEIRPGGGAGAVERPNCEDFAEENHGLPNPT</sequence>
<evidence type="ECO:0000313" key="2">
    <source>
        <dbReference type="EMBL" id="KAK5171224.1"/>
    </source>
</evidence>
<dbReference type="EMBL" id="JAVRRT010000006">
    <property type="protein sequence ID" value="KAK5171224.1"/>
    <property type="molecule type" value="Genomic_DNA"/>
</dbReference>
<feature type="compositionally biased region" description="Basic and acidic residues" evidence="1">
    <location>
        <begin position="171"/>
        <end position="217"/>
    </location>
</feature>